<dbReference type="SUPFAM" id="SSF48179">
    <property type="entry name" value="6-phosphogluconate dehydrogenase C-terminal domain-like"/>
    <property type="match status" value="1"/>
</dbReference>
<comment type="similarity">
    <text evidence="1">Belongs to the 6-phosphogluconate dehydrogenase family.</text>
</comment>
<dbReference type="InterPro" id="IPR006184">
    <property type="entry name" value="6PGdom_BS"/>
</dbReference>
<dbReference type="PROSITE" id="PS00461">
    <property type="entry name" value="6PGD"/>
    <property type="match status" value="1"/>
</dbReference>
<dbReference type="EMBL" id="QUAJ01000007">
    <property type="protein sequence ID" value="REI41845.1"/>
    <property type="molecule type" value="Genomic_DNA"/>
</dbReference>
<keyword evidence="6" id="KW-1185">Reference proteome</keyword>
<feature type="domain" description="6-phosphogluconate dehydrogenase C-terminal" evidence="4">
    <location>
        <begin position="169"/>
        <end position="297"/>
    </location>
</feature>
<keyword evidence="3" id="KW-0311">Gluconate utilization</keyword>
<accession>A0ABX9KIE3</accession>
<dbReference type="InterPro" id="IPR006115">
    <property type="entry name" value="6PGDH_NADP-bd"/>
</dbReference>
<evidence type="ECO:0000256" key="3">
    <source>
        <dbReference type="ARBA" id="ARBA00023064"/>
    </source>
</evidence>
<proteinExistence type="inferred from homology"/>
<dbReference type="Pfam" id="PF00393">
    <property type="entry name" value="6PGD"/>
    <property type="match status" value="1"/>
</dbReference>
<dbReference type="InterPro" id="IPR006183">
    <property type="entry name" value="Pgluconate_DH"/>
</dbReference>
<dbReference type="Gene3D" id="1.10.1040.10">
    <property type="entry name" value="N-(1-d-carboxylethyl)-l-norvaline Dehydrogenase, domain 2"/>
    <property type="match status" value="1"/>
</dbReference>
<dbReference type="InterPro" id="IPR004849">
    <property type="entry name" value="6DGDH_YqeC"/>
</dbReference>
<dbReference type="SUPFAM" id="SSF51735">
    <property type="entry name" value="NAD(P)-binding Rossmann-fold domains"/>
    <property type="match status" value="1"/>
</dbReference>
<name>A0ABX9KIE3_9FUSO</name>
<dbReference type="Pfam" id="PF03446">
    <property type="entry name" value="NAD_binding_2"/>
    <property type="match status" value="1"/>
</dbReference>
<dbReference type="InterPro" id="IPR006114">
    <property type="entry name" value="6PGDH_C"/>
</dbReference>
<dbReference type="Proteomes" id="UP000263486">
    <property type="component" value="Unassembled WGS sequence"/>
</dbReference>
<dbReference type="InterPro" id="IPR008927">
    <property type="entry name" value="6-PGluconate_DH-like_C_sf"/>
</dbReference>
<sequence length="301" mass="33504">MKIGIIGLGKMGGKIALRLLKYNHEVFVYGHHRDKIDLMVEHGGVGFNHMDDLIEELNTHETPVVWVMIPSGDITNNVLIELGEKLKKGSIVIDGGNSNYKESVNTAALLKERSINLLDIGTSGGLWGFENGYCLMAGGERESFDIVTPVLKDLSAPGGYEYMGRSGSGHFVKMIHNGIEYGMMQAYAEGFEILKSKGEFHINLDKVANVWQHGSIIESFLLNLTKDMFKDDPDLSRVKGWVEDSGEGRWTVLEALENNVSAPVITLSLMQRFRSRKKETFTDKVLASLRNEFGGHSIKEK</sequence>
<dbReference type="NCBIfam" id="TIGR00872">
    <property type="entry name" value="gnd_rel"/>
    <property type="match status" value="1"/>
</dbReference>
<evidence type="ECO:0000313" key="6">
    <source>
        <dbReference type="Proteomes" id="UP000263486"/>
    </source>
</evidence>
<gene>
    <name evidence="5" type="primary">gnd</name>
    <name evidence="5" type="ORF">DYH56_05375</name>
</gene>
<dbReference type="PRINTS" id="PR00076">
    <property type="entry name" value="6PGDHDRGNASE"/>
</dbReference>
<dbReference type="PANTHER" id="PTHR11811">
    <property type="entry name" value="6-PHOSPHOGLUCONATE DEHYDROGENASE"/>
    <property type="match status" value="1"/>
</dbReference>
<dbReference type="InterPro" id="IPR036291">
    <property type="entry name" value="NAD(P)-bd_dom_sf"/>
</dbReference>
<dbReference type="NCBIfam" id="NF007161">
    <property type="entry name" value="PRK09599.1"/>
    <property type="match status" value="1"/>
</dbReference>
<evidence type="ECO:0000259" key="4">
    <source>
        <dbReference type="SMART" id="SM01350"/>
    </source>
</evidence>
<evidence type="ECO:0000256" key="1">
    <source>
        <dbReference type="ARBA" id="ARBA00008419"/>
    </source>
</evidence>
<dbReference type="RefSeq" id="WP_114641842.1">
    <property type="nucleotide sequence ID" value="NZ_JAACIO010000006.1"/>
</dbReference>
<evidence type="ECO:0000313" key="5">
    <source>
        <dbReference type="EMBL" id="REI41845.1"/>
    </source>
</evidence>
<dbReference type="SMART" id="SM01350">
    <property type="entry name" value="6PGD"/>
    <property type="match status" value="1"/>
</dbReference>
<dbReference type="Gene3D" id="3.40.50.720">
    <property type="entry name" value="NAD(P)-binding Rossmann-like Domain"/>
    <property type="match status" value="1"/>
</dbReference>
<evidence type="ECO:0000256" key="2">
    <source>
        <dbReference type="ARBA" id="ARBA00023002"/>
    </source>
</evidence>
<reference evidence="5 6" key="1">
    <citation type="submission" date="2018-08" db="EMBL/GenBank/DDBJ databases">
        <title>Draft genome sequence of Psychrilyobacter sp. strain SD5 isolated from Black Sea water.</title>
        <authorList>
            <person name="Yadav S."/>
            <person name="Villanueva L."/>
            <person name="Damste J.S.S."/>
        </authorList>
    </citation>
    <scope>NUCLEOTIDE SEQUENCE [LARGE SCALE GENOMIC DNA]</scope>
    <source>
        <strain evidence="5 6">SD5</strain>
    </source>
</reference>
<dbReference type="InterPro" id="IPR013328">
    <property type="entry name" value="6PGD_dom2"/>
</dbReference>
<comment type="caution">
    <text evidence="5">The sequence shown here is derived from an EMBL/GenBank/DDBJ whole genome shotgun (WGS) entry which is preliminary data.</text>
</comment>
<organism evidence="5 6">
    <name type="scientific">Psychrilyobacter piezotolerans</name>
    <dbReference type="NCBI Taxonomy" id="2293438"/>
    <lineage>
        <taxon>Bacteria</taxon>
        <taxon>Fusobacteriati</taxon>
        <taxon>Fusobacteriota</taxon>
        <taxon>Fusobacteriia</taxon>
        <taxon>Fusobacteriales</taxon>
        <taxon>Fusobacteriaceae</taxon>
        <taxon>Psychrilyobacter</taxon>
    </lineage>
</organism>
<protein>
    <submittedName>
        <fullName evidence="5">Decarboxylating 6-phosphogluconate dehydrogenase</fullName>
    </submittedName>
</protein>
<keyword evidence="2" id="KW-0560">Oxidoreductase</keyword>